<dbReference type="AlphaFoldDB" id="A0A0M6WZ26"/>
<evidence type="ECO:0000313" key="4">
    <source>
        <dbReference type="Proteomes" id="UP000049828"/>
    </source>
</evidence>
<feature type="transmembrane region" description="Helical" evidence="2">
    <location>
        <begin position="60"/>
        <end position="80"/>
    </location>
</feature>
<dbReference type="EMBL" id="CVRS01000106">
    <property type="protein sequence ID" value="CRL42728.1"/>
    <property type="molecule type" value="Genomic_DNA"/>
</dbReference>
<evidence type="ECO:0000256" key="2">
    <source>
        <dbReference type="SAM" id="Phobius"/>
    </source>
</evidence>
<evidence type="ECO:0000313" key="3">
    <source>
        <dbReference type="EMBL" id="CRL42728.1"/>
    </source>
</evidence>
<keyword evidence="2" id="KW-0812">Transmembrane</keyword>
<dbReference type="Proteomes" id="UP000049828">
    <property type="component" value="Unassembled WGS sequence"/>
</dbReference>
<feature type="transmembrane region" description="Helical" evidence="2">
    <location>
        <begin position="226"/>
        <end position="249"/>
    </location>
</feature>
<feature type="region of interest" description="Disordered" evidence="1">
    <location>
        <begin position="339"/>
        <end position="375"/>
    </location>
</feature>
<proteinExistence type="predicted"/>
<keyword evidence="4" id="KW-1185">Reference proteome</keyword>
<gene>
    <name evidence="3" type="ORF">RIL183_32211</name>
</gene>
<evidence type="ECO:0000256" key="1">
    <source>
        <dbReference type="SAM" id="MobiDB-lite"/>
    </source>
</evidence>
<feature type="compositionally biased region" description="Basic and acidic residues" evidence="1">
    <location>
        <begin position="339"/>
        <end position="348"/>
    </location>
</feature>
<dbReference type="OrthoDB" id="2005632at2"/>
<organism evidence="3 4">
    <name type="scientific">Roseburia inulinivorans</name>
    <dbReference type="NCBI Taxonomy" id="360807"/>
    <lineage>
        <taxon>Bacteria</taxon>
        <taxon>Bacillati</taxon>
        <taxon>Bacillota</taxon>
        <taxon>Clostridia</taxon>
        <taxon>Lachnospirales</taxon>
        <taxon>Lachnospiraceae</taxon>
        <taxon>Roseburia</taxon>
    </lineage>
</organism>
<accession>A0A0M6WZ26</accession>
<reference evidence="4" key="1">
    <citation type="submission" date="2015-05" db="EMBL/GenBank/DDBJ databases">
        <authorList>
            <consortium name="Pathogen Informatics"/>
        </authorList>
    </citation>
    <scope>NUCLEOTIDE SEQUENCE [LARGE SCALE GENOMIC DNA]</scope>
    <source>
        <strain evidence="4">L1-83</strain>
    </source>
</reference>
<sequence>MNIYDTNESVELYDNRGIEMARKCIRRAKRECALRYLILLLLFALGMVDKILFSQIEIKLSSYILLYVICMFSMMGFRIFHNGIVAKRMKDFTLQEKHDYNLVIYRENHNKKFFLKSITLLTMAKQDILMEKPLAAKQALSQIAVESLEKNVLKTYYFLLAAASFRAREDSWQIELEHCAAVPSKTVKLSDDELQEIFRSGDQTRLMDTVKTWEIMAEQDTKTEPYLNLWFGILMAATAVGYGIWTFVVGSSDSYYNFMLIGATLLLVGLWILVSVRIVYLLRRSQNKGKGLGKKKGIRFLTIFILVLMWCFIVGLSLVIFVGAGSDIHTRWKAVKTEKQQESQDETYHNGTEISTEADIKNQETENTETASEIIEDTELKPDQSNIVKSGPITDSEYASFQITADASSVEGFDVFDDYAETMEKNFIGTWYCPSWGMAFRIQEDGAYIYTLESENIGFCNQEPYVWELTDRSQQGLCPRLSFYYDDSKAGDMFTCYVAGCTDDYFWCNLQEMVWYRQ</sequence>
<keyword evidence="2" id="KW-1133">Transmembrane helix</keyword>
<feature type="transmembrane region" description="Helical" evidence="2">
    <location>
        <begin position="255"/>
        <end position="280"/>
    </location>
</feature>
<name>A0A0M6WZ26_9FIRM</name>
<keyword evidence="2" id="KW-0472">Membrane</keyword>
<feature type="transmembrane region" description="Helical" evidence="2">
    <location>
        <begin position="32"/>
        <end position="48"/>
    </location>
</feature>
<dbReference type="RefSeq" id="WP_055040359.1">
    <property type="nucleotide sequence ID" value="NZ_CVRS01000106.1"/>
</dbReference>
<protein>
    <submittedName>
        <fullName evidence="3">Uncharacterized protein</fullName>
    </submittedName>
</protein>
<feature type="transmembrane region" description="Helical" evidence="2">
    <location>
        <begin position="300"/>
        <end position="324"/>
    </location>
</feature>